<protein>
    <submittedName>
        <fullName evidence="5">Class VI heat shock protein</fullName>
    </submittedName>
</protein>
<sequence length="248" mass="28753">MWRATSRKAIFLLLYRLPDIPTAFVLCFSPPKYKNALQFASLFAGVLQIDRLFVRRPTALNDQRRQTTKIQFEDPNPQKWSHPLKEDVFANFVSKENSAAVYYKTGSFFSPLLFGKFFDPSDAFPLWEFESDALLPNSYGSAGHRSVDWYQTETDYVLLAEVPGLGQNSLQVCIENGKIVEISGQWRQQQRESKAKDWRSGKWWEHGYVRRLELPEQTDWRKAEAHMKNDVVLEIRIPKTAPDSDQGN</sequence>
<comment type="caution">
    <text evidence="5">The sequence shown here is derived from an EMBL/GenBank/DDBJ whole genome shotgun (WGS) entry which is preliminary data.</text>
</comment>
<organism evidence="5">
    <name type="scientific">Sesamum latifolium</name>
    <dbReference type="NCBI Taxonomy" id="2727402"/>
    <lineage>
        <taxon>Eukaryota</taxon>
        <taxon>Viridiplantae</taxon>
        <taxon>Streptophyta</taxon>
        <taxon>Embryophyta</taxon>
        <taxon>Tracheophyta</taxon>
        <taxon>Spermatophyta</taxon>
        <taxon>Magnoliopsida</taxon>
        <taxon>eudicotyledons</taxon>
        <taxon>Gunneridae</taxon>
        <taxon>Pentapetalae</taxon>
        <taxon>asterids</taxon>
        <taxon>lamiids</taxon>
        <taxon>Lamiales</taxon>
        <taxon>Pedaliaceae</taxon>
        <taxon>Sesamum</taxon>
    </lineage>
</organism>
<dbReference type="Pfam" id="PF00011">
    <property type="entry name" value="HSP20"/>
    <property type="match status" value="1"/>
</dbReference>
<dbReference type="EMBL" id="JACGWN010000014">
    <property type="protein sequence ID" value="KAL0406886.1"/>
    <property type="molecule type" value="Genomic_DNA"/>
</dbReference>
<accession>A0AAW2TTI2</accession>
<dbReference type="InterPro" id="IPR002068">
    <property type="entry name" value="A-crystallin/Hsp20_dom"/>
</dbReference>
<evidence type="ECO:0000256" key="2">
    <source>
        <dbReference type="RuleBase" id="RU003616"/>
    </source>
</evidence>
<feature type="domain" description="SHSP" evidence="4">
    <location>
        <begin position="138"/>
        <end position="248"/>
    </location>
</feature>
<dbReference type="PROSITE" id="PS01031">
    <property type="entry name" value="SHSP"/>
    <property type="match status" value="1"/>
</dbReference>
<proteinExistence type="inferred from homology"/>
<feature type="chain" id="PRO_5043935133" evidence="3">
    <location>
        <begin position="24"/>
        <end position="248"/>
    </location>
</feature>
<keyword evidence="5" id="KW-0346">Stress response</keyword>
<name>A0AAW2TTI2_9LAMI</name>
<gene>
    <name evidence="5" type="ORF">Slati_4002500</name>
</gene>
<evidence type="ECO:0000256" key="1">
    <source>
        <dbReference type="PROSITE-ProRule" id="PRU00285"/>
    </source>
</evidence>
<dbReference type="PANTHER" id="PTHR47838:SF1">
    <property type="entry name" value="21.7 KDA CLASS VI HEAT SHOCK PROTEIN"/>
    <property type="match status" value="1"/>
</dbReference>
<dbReference type="InterPro" id="IPR008978">
    <property type="entry name" value="HSP20-like_chaperone"/>
</dbReference>
<evidence type="ECO:0000259" key="4">
    <source>
        <dbReference type="PROSITE" id="PS01031"/>
    </source>
</evidence>
<reference evidence="5" key="2">
    <citation type="journal article" date="2024" name="Plant">
        <title>Genomic evolution and insights into agronomic trait innovations of Sesamum species.</title>
        <authorList>
            <person name="Miao H."/>
            <person name="Wang L."/>
            <person name="Qu L."/>
            <person name="Liu H."/>
            <person name="Sun Y."/>
            <person name="Le M."/>
            <person name="Wang Q."/>
            <person name="Wei S."/>
            <person name="Zheng Y."/>
            <person name="Lin W."/>
            <person name="Duan Y."/>
            <person name="Cao H."/>
            <person name="Xiong S."/>
            <person name="Wang X."/>
            <person name="Wei L."/>
            <person name="Li C."/>
            <person name="Ma Q."/>
            <person name="Ju M."/>
            <person name="Zhao R."/>
            <person name="Li G."/>
            <person name="Mu C."/>
            <person name="Tian Q."/>
            <person name="Mei H."/>
            <person name="Zhang T."/>
            <person name="Gao T."/>
            <person name="Zhang H."/>
        </authorList>
    </citation>
    <scope>NUCLEOTIDE SEQUENCE</scope>
    <source>
        <strain evidence="5">KEN1</strain>
    </source>
</reference>
<dbReference type="SUPFAM" id="SSF49764">
    <property type="entry name" value="HSP20-like chaperones"/>
    <property type="match status" value="1"/>
</dbReference>
<comment type="similarity">
    <text evidence="1 2">Belongs to the small heat shock protein (HSP20) family.</text>
</comment>
<evidence type="ECO:0000256" key="3">
    <source>
        <dbReference type="SAM" id="SignalP"/>
    </source>
</evidence>
<keyword evidence="3" id="KW-0732">Signal</keyword>
<dbReference type="PANTHER" id="PTHR47838">
    <property type="entry name" value="21.7 KDA CLASS VI HEAT SHOCK PROTEIN"/>
    <property type="match status" value="1"/>
</dbReference>
<feature type="signal peptide" evidence="3">
    <location>
        <begin position="1"/>
        <end position="23"/>
    </location>
</feature>
<dbReference type="Gene3D" id="2.60.40.790">
    <property type="match status" value="1"/>
</dbReference>
<dbReference type="AlphaFoldDB" id="A0AAW2TTI2"/>
<reference evidence="5" key="1">
    <citation type="submission" date="2020-06" db="EMBL/GenBank/DDBJ databases">
        <authorList>
            <person name="Li T."/>
            <person name="Hu X."/>
            <person name="Zhang T."/>
            <person name="Song X."/>
            <person name="Zhang H."/>
            <person name="Dai N."/>
            <person name="Sheng W."/>
            <person name="Hou X."/>
            <person name="Wei L."/>
        </authorList>
    </citation>
    <scope>NUCLEOTIDE SEQUENCE</scope>
    <source>
        <strain evidence="5">KEN1</strain>
        <tissue evidence="5">Leaf</tissue>
    </source>
</reference>
<evidence type="ECO:0000313" key="5">
    <source>
        <dbReference type="EMBL" id="KAL0406886.1"/>
    </source>
</evidence>